<keyword evidence="2" id="KW-0964">Secreted</keyword>
<dbReference type="AlphaFoldDB" id="K9WLE7"/>
<proteinExistence type="predicted"/>
<evidence type="ECO:0000313" key="3">
    <source>
        <dbReference type="EMBL" id="AFZ20584.1"/>
    </source>
</evidence>
<dbReference type="RefSeq" id="WP_015184719.1">
    <property type="nucleotide sequence ID" value="NC_019738.1"/>
</dbReference>
<protein>
    <submittedName>
        <fullName evidence="3">Putative calcium-binding protein</fullName>
    </submittedName>
</protein>
<dbReference type="OrthoDB" id="454748at2"/>
<dbReference type="eggNOG" id="COG2931">
    <property type="taxonomic scope" value="Bacteria"/>
</dbReference>
<dbReference type="KEGG" id="mic:Mic7113_4922"/>
<dbReference type="Proteomes" id="UP000010471">
    <property type="component" value="Chromosome"/>
</dbReference>
<dbReference type="PRINTS" id="PR00313">
    <property type="entry name" value="CABNDNGRPT"/>
</dbReference>
<evidence type="ECO:0000313" key="4">
    <source>
        <dbReference type="Proteomes" id="UP000010471"/>
    </source>
</evidence>
<dbReference type="GO" id="GO:0005509">
    <property type="term" value="F:calcium ion binding"/>
    <property type="evidence" value="ECO:0007669"/>
    <property type="project" value="InterPro"/>
</dbReference>
<organism evidence="3 4">
    <name type="scientific">Allocoleopsis franciscana PCC 7113</name>
    <dbReference type="NCBI Taxonomy" id="1173027"/>
    <lineage>
        <taxon>Bacteria</taxon>
        <taxon>Bacillati</taxon>
        <taxon>Cyanobacteriota</taxon>
        <taxon>Cyanophyceae</taxon>
        <taxon>Coleofasciculales</taxon>
        <taxon>Coleofasciculaceae</taxon>
        <taxon>Allocoleopsis</taxon>
        <taxon>Allocoleopsis franciscana</taxon>
    </lineage>
</organism>
<dbReference type="GO" id="GO:0005576">
    <property type="term" value="C:extracellular region"/>
    <property type="evidence" value="ECO:0007669"/>
    <property type="project" value="UniProtKB-SubCell"/>
</dbReference>
<evidence type="ECO:0000256" key="2">
    <source>
        <dbReference type="ARBA" id="ARBA00022525"/>
    </source>
</evidence>
<dbReference type="InterPro" id="IPR050557">
    <property type="entry name" value="RTX_toxin/Mannuronan_C5-epim"/>
</dbReference>
<dbReference type="InterPro" id="IPR011049">
    <property type="entry name" value="Serralysin-like_metalloprot_C"/>
</dbReference>
<gene>
    <name evidence="3" type="ORF">Mic7113_4922</name>
</gene>
<sequence>MATINGTNGDDILNGIVDWFGDVPDTINGLNGNDVLNGLSTNDTLNGGLGADTMNGGDGNDTYYVDNVGDVVAETYNDALGGVDSVYSSVNHTLGYGIENLTLTGFGNINATGNGNDNVLTGNSGNNILDGGLGADTMNGGDGDDTYYVDNVGDVVAETYNDALGGVDSVYSSVNHTLGYGIENLTLTGFGNINATGNGNDNVLTGNSGNNILDGGLGADTMNGGDGDDTYYVDNVGDVVGEYYNDALGGVDSVFSSVSYSLSPGTVSGGQGYGIENLTLTGTANINATGNGNNNVLTGNSGNNILNGGAGADTMNGGDGDDTYYVDNVGDVVGEYYNDALGGVDSVYSSVSYSLSPGTVSGGQGYGIENLTLTGTANINATGNGNNNVITGNSGNNILNGGLGADTMNGGDGDDTYYVDNVGDVVAETYNDALGGVDSVYSSVNHTLGYGIENLTLTGFGNINATGNGNDNVLTGNSGNNILDGGLGADTMNGGDGDDTYYVDNVGDVVAETYNDALGGVDSVYSSVNHTLGYGIENLTLTGSANINATGNGNNNVLTGNSGNNILNGGLGADTMYGGIGNDIYYVDSISDQVIEYANQGTDLVYSSVSTSIEWLPANVENLTLTGTAYYGDGNNLNNVISGNNFANALYGYGGNDALYGYGGNDSLIGGDGNDSLTGGSGVDTLWGGAGADKFIFNSLSEGIDIIKDFQWTEGDTIQISMSGFGATSLSQFSYNSSTGALFFDPSGITGPTQFATIENTPPGFAPSLDIVLV</sequence>
<dbReference type="PROSITE" id="PS00330">
    <property type="entry name" value="HEMOLYSIN_CALCIUM"/>
    <property type="match status" value="3"/>
</dbReference>
<dbReference type="Gene3D" id="2.150.10.10">
    <property type="entry name" value="Serralysin-like metalloprotease, C-terminal"/>
    <property type="match status" value="5"/>
</dbReference>
<reference evidence="3 4" key="1">
    <citation type="submission" date="2012-06" db="EMBL/GenBank/DDBJ databases">
        <title>Finished chromosome of genome of Microcoleus sp. PCC 7113.</title>
        <authorList>
            <consortium name="US DOE Joint Genome Institute"/>
            <person name="Gugger M."/>
            <person name="Coursin T."/>
            <person name="Rippka R."/>
            <person name="Tandeau De Marsac N."/>
            <person name="Huntemann M."/>
            <person name="Wei C.-L."/>
            <person name="Han J."/>
            <person name="Detter J.C."/>
            <person name="Han C."/>
            <person name="Tapia R."/>
            <person name="Chen A."/>
            <person name="Kyrpides N."/>
            <person name="Mavromatis K."/>
            <person name="Markowitz V."/>
            <person name="Szeto E."/>
            <person name="Ivanova N."/>
            <person name="Pagani I."/>
            <person name="Pati A."/>
            <person name="Goodwin L."/>
            <person name="Nordberg H.P."/>
            <person name="Cantor M.N."/>
            <person name="Hua S.X."/>
            <person name="Woyke T."/>
            <person name="Kerfeld C.A."/>
        </authorList>
    </citation>
    <scope>NUCLEOTIDE SEQUENCE [LARGE SCALE GENOMIC DNA]</scope>
    <source>
        <strain evidence="3 4">PCC 7113</strain>
    </source>
</reference>
<dbReference type="PANTHER" id="PTHR38340">
    <property type="entry name" value="S-LAYER PROTEIN"/>
    <property type="match status" value="1"/>
</dbReference>
<dbReference type="SUPFAM" id="SSF51120">
    <property type="entry name" value="beta-Roll"/>
    <property type="match status" value="5"/>
</dbReference>
<comment type="subcellular location">
    <subcellularLocation>
        <location evidence="1">Secreted</location>
    </subcellularLocation>
</comment>
<dbReference type="InterPro" id="IPR018511">
    <property type="entry name" value="Hemolysin-typ_Ca-bd_CS"/>
</dbReference>
<keyword evidence="4" id="KW-1185">Reference proteome</keyword>
<name>K9WLE7_9CYAN</name>
<dbReference type="PANTHER" id="PTHR38340:SF1">
    <property type="entry name" value="S-LAYER PROTEIN"/>
    <property type="match status" value="1"/>
</dbReference>
<accession>K9WLE7</accession>
<dbReference type="EMBL" id="CP003630">
    <property type="protein sequence ID" value="AFZ20584.1"/>
    <property type="molecule type" value="Genomic_DNA"/>
</dbReference>
<dbReference type="InterPro" id="IPR001343">
    <property type="entry name" value="Hemolysn_Ca-bd"/>
</dbReference>
<dbReference type="PATRIC" id="fig|1173027.3.peg.5458"/>
<dbReference type="STRING" id="1173027.Mic7113_4922"/>
<dbReference type="Pfam" id="PF00353">
    <property type="entry name" value="HemolysinCabind"/>
    <property type="match status" value="8"/>
</dbReference>
<evidence type="ECO:0000256" key="1">
    <source>
        <dbReference type="ARBA" id="ARBA00004613"/>
    </source>
</evidence>
<dbReference type="HOGENOM" id="CLU_428762_0_0_3"/>